<dbReference type="AlphaFoldDB" id="A0A420W959"/>
<keyword evidence="21" id="KW-1185">Reference proteome</keyword>
<keyword evidence="14" id="KW-0443">Lipid metabolism</keyword>
<comment type="similarity">
    <text evidence="5 18">Belongs to the CDS family.</text>
</comment>
<sequence length="274" mass="30203">MKERIVGALIVLIYALLMYLLPYNYYYSLVYLLGVFMVVELFKMASLEKLLTWAVLLFSLAFFVAVNLPLVLSLLSKVFSSFSLIFYSGTFLSYLLILLPALLSLTLLLFSLLSYGEVKTSFFPTLFFLIYITFGTVALAKLTKPYFLLLLSIVWSTDTFAYLVGKYFGKRRITPKVSPKKTLEGSVGGSLAGALLSLLIGSELGLLEPSLESLFILFFLTVVSQLGDLLESALKRLFGVKDSGNIIPGHGGVLDRLDSTLAVSPFLFVIGGLS</sequence>
<dbReference type="GO" id="GO:0005886">
    <property type="term" value="C:plasma membrane"/>
    <property type="evidence" value="ECO:0007669"/>
    <property type="project" value="UniProtKB-SubCell"/>
</dbReference>
<comment type="pathway">
    <text evidence="3 18">Phospholipid metabolism; CDP-diacylglycerol biosynthesis; CDP-diacylglycerol from sn-glycerol 3-phosphate: step 3/3.</text>
</comment>
<dbReference type="InterPro" id="IPR000374">
    <property type="entry name" value="PC_trans"/>
</dbReference>
<keyword evidence="11 18" id="KW-0812">Transmembrane</keyword>
<evidence type="ECO:0000256" key="9">
    <source>
        <dbReference type="ARBA" id="ARBA00022516"/>
    </source>
</evidence>
<evidence type="ECO:0000256" key="1">
    <source>
        <dbReference type="ARBA" id="ARBA00001698"/>
    </source>
</evidence>
<name>A0A420W959_9BACT</name>
<evidence type="ECO:0000256" key="13">
    <source>
        <dbReference type="ARBA" id="ARBA00022989"/>
    </source>
</evidence>
<dbReference type="EC" id="2.7.7.41" evidence="6 18"/>
<feature type="transmembrane region" description="Helical" evidence="19">
    <location>
        <begin position="122"/>
        <end position="140"/>
    </location>
</feature>
<evidence type="ECO:0000256" key="11">
    <source>
        <dbReference type="ARBA" id="ARBA00022692"/>
    </source>
</evidence>
<dbReference type="OrthoDB" id="9799199at2"/>
<gene>
    <name evidence="20" type="ORF">C7457_0731</name>
</gene>
<accession>A0A420W959</accession>
<evidence type="ECO:0000256" key="4">
    <source>
        <dbReference type="ARBA" id="ARBA00005189"/>
    </source>
</evidence>
<evidence type="ECO:0000256" key="18">
    <source>
        <dbReference type="RuleBase" id="RU003938"/>
    </source>
</evidence>
<feature type="transmembrane region" description="Helical" evidence="19">
    <location>
        <begin position="146"/>
        <end position="165"/>
    </location>
</feature>
<dbReference type="PANTHER" id="PTHR46382:SF1">
    <property type="entry name" value="PHOSPHATIDATE CYTIDYLYLTRANSFERASE"/>
    <property type="match status" value="1"/>
</dbReference>
<evidence type="ECO:0000256" key="19">
    <source>
        <dbReference type="SAM" id="Phobius"/>
    </source>
</evidence>
<keyword evidence="16" id="KW-0594">Phospholipid biosynthesis</keyword>
<evidence type="ECO:0000256" key="5">
    <source>
        <dbReference type="ARBA" id="ARBA00010185"/>
    </source>
</evidence>
<evidence type="ECO:0000256" key="7">
    <source>
        <dbReference type="ARBA" id="ARBA00019373"/>
    </source>
</evidence>
<dbReference type="PROSITE" id="PS01315">
    <property type="entry name" value="CDS"/>
    <property type="match status" value="1"/>
</dbReference>
<feature type="transmembrane region" description="Helical" evidence="19">
    <location>
        <begin position="5"/>
        <end position="21"/>
    </location>
</feature>
<dbReference type="Pfam" id="PF01148">
    <property type="entry name" value="CTP_transf_1"/>
    <property type="match status" value="1"/>
</dbReference>
<feature type="transmembrane region" description="Helical" evidence="19">
    <location>
        <begin position="27"/>
        <end position="43"/>
    </location>
</feature>
<keyword evidence="9" id="KW-0444">Lipid biosynthesis</keyword>
<keyword evidence="13 19" id="KW-1133">Transmembrane helix</keyword>
<feature type="transmembrane region" description="Helical" evidence="19">
    <location>
        <begin position="84"/>
        <end position="110"/>
    </location>
</feature>
<evidence type="ECO:0000256" key="3">
    <source>
        <dbReference type="ARBA" id="ARBA00005119"/>
    </source>
</evidence>
<evidence type="ECO:0000256" key="17">
    <source>
        <dbReference type="ARBA" id="ARBA00023264"/>
    </source>
</evidence>
<comment type="pathway">
    <text evidence="4">Lipid metabolism.</text>
</comment>
<evidence type="ECO:0000256" key="12">
    <source>
        <dbReference type="ARBA" id="ARBA00022695"/>
    </source>
</evidence>
<keyword evidence="12 18" id="KW-0548">Nucleotidyltransferase</keyword>
<dbReference type="GO" id="GO:0004605">
    <property type="term" value="F:phosphatidate cytidylyltransferase activity"/>
    <property type="evidence" value="ECO:0007669"/>
    <property type="project" value="UniProtKB-EC"/>
</dbReference>
<organism evidence="20 21">
    <name type="scientific">Thermovibrio guaymasensis</name>
    <dbReference type="NCBI Taxonomy" id="240167"/>
    <lineage>
        <taxon>Bacteria</taxon>
        <taxon>Pseudomonadati</taxon>
        <taxon>Aquificota</taxon>
        <taxon>Aquificia</taxon>
        <taxon>Desulfurobacteriales</taxon>
        <taxon>Desulfurobacteriaceae</taxon>
        <taxon>Thermovibrio</taxon>
    </lineage>
</organism>
<evidence type="ECO:0000256" key="6">
    <source>
        <dbReference type="ARBA" id="ARBA00012487"/>
    </source>
</evidence>
<dbReference type="PANTHER" id="PTHR46382">
    <property type="entry name" value="PHOSPHATIDATE CYTIDYLYLTRANSFERASE"/>
    <property type="match status" value="1"/>
</dbReference>
<evidence type="ECO:0000256" key="8">
    <source>
        <dbReference type="ARBA" id="ARBA00022475"/>
    </source>
</evidence>
<proteinExistence type="inferred from homology"/>
<dbReference type="GO" id="GO:0016024">
    <property type="term" value="P:CDP-diacylglycerol biosynthetic process"/>
    <property type="evidence" value="ECO:0007669"/>
    <property type="project" value="UniProtKB-UniPathway"/>
</dbReference>
<dbReference type="RefSeq" id="WP_121170093.1">
    <property type="nucleotide sequence ID" value="NZ_RBIE01000001.1"/>
</dbReference>
<keyword evidence="17" id="KW-1208">Phospholipid metabolism</keyword>
<dbReference type="EMBL" id="RBIE01000001">
    <property type="protein sequence ID" value="RKQ63847.1"/>
    <property type="molecule type" value="Genomic_DNA"/>
</dbReference>
<evidence type="ECO:0000256" key="14">
    <source>
        <dbReference type="ARBA" id="ARBA00023098"/>
    </source>
</evidence>
<comment type="caution">
    <text evidence="20">The sequence shown here is derived from an EMBL/GenBank/DDBJ whole genome shotgun (WGS) entry which is preliminary data.</text>
</comment>
<evidence type="ECO:0000256" key="2">
    <source>
        <dbReference type="ARBA" id="ARBA00004651"/>
    </source>
</evidence>
<evidence type="ECO:0000256" key="16">
    <source>
        <dbReference type="ARBA" id="ARBA00023209"/>
    </source>
</evidence>
<keyword evidence="10 18" id="KW-0808">Transferase</keyword>
<evidence type="ECO:0000256" key="10">
    <source>
        <dbReference type="ARBA" id="ARBA00022679"/>
    </source>
</evidence>
<comment type="catalytic activity">
    <reaction evidence="1 18">
        <text>a 1,2-diacyl-sn-glycero-3-phosphate + CTP + H(+) = a CDP-1,2-diacyl-sn-glycerol + diphosphate</text>
        <dbReference type="Rhea" id="RHEA:16229"/>
        <dbReference type="ChEBI" id="CHEBI:15378"/>
        <dbReference type="ChEBI" id="CHEBI:33019"/>
        <dbReference type="ChEBI" id="CHEBI:37563"/>
        <dbReference type="ChEBI" id="CHEBI:58332"/>
        <dbReference type="ChEBI" id="CHEBI:58608"/>
        <dbReference type="EC" id="2.7.7.41"/>
    </reaction>
</comment>
<keyword evidence="8" id="KW-1003">Cell membrane</keyword>
<dbReference type="UniPathway" id="UPA00557">
    <property type="reaction ID" value="UER00614"/>
</dbReference>
<reference evidence="20 21" key="1">
    <citation type="submission" date="2018-10" db="EMBL/GenBank/DDBJ databases">
        <title>Genomic Encyclopedia of Type Strains, Phase IV (KMG-IV): sequencing the most valuable type-strain genomes for metagenomic binning, comparative biology and taxonomic classification.</title>
        <authorList>
            <person name="Goeker M."/>
        </authorList>
    </citation>
    <scope>NUCLEOTIDE SEQUENCE [LARGE SCALE GENOMIC DNA]</scope>
    <source>
        <strain evidence="20 21">DSM 15521</strain>
    </source>
</reference>
<feature type="transmembrane region" description="Helical" evidence="19">
    <location>
        <begin position="50"/>
        <end position="72"/>
    </location>
</feature>
<comment type="subcellular location">
    <subcellularLocation>
        <location evidence="2">Cell membrane</location>
        <topology evidence="2">Multi-pass membrane protein</topology>
    </subcellularLocation>
</comment>
<feature type="transmembrane region" description="Helical" evidence="19">
    <location>
        <begin position="186"/>
        <end position="207"/>
    </location>
</feature>
<evidence type="ECO:0000256" key="15">
    <source>
        <dbReference type="ARBA" id="ARBA00023136"/>
    </source>
</evidence>
<dbReference type="Proteomes" id="UP000280881">
    <property type="component" value="Unassembled WGS sequence"/>
</dbReference>
<evidence type="ECO:0000313" key="20">
    <source>
        <dbReference type="EMBL" id="RKQ63847.1"/>
    </source>
</evidence>
<keyword evidence="15 19" id="KW-0472">Membrane</keyword>
<protein>
    <recommendedName>
        <fullName evidence="7 18">Phosphatidate cytidylyltransferase</fullName>
        <ecNumber evidence="6 18">2.7.7.41</ecNumber>
    </recommendedName>
</protein>
<evidence type="ECO:0000313" key="21">
    <source>
        <dbReference type="Proteomes" id="UP000280881"/>
    </source>
</evidence>